<name>A0AC58RTA6_TOBAC</name>
<proteinExistence type="predicted"/>
<protein>
    <submittedName>
        <fullName evidence="2">Uncharacterized protein LOC142162854</fullName>
    </submittedName>
</protein>
<dbReference type="Proteomes" id="UP000790787">
    <property type="component" value="Chromosome 1"/>
</dbReference>
<sequence>MGEPEIEISRTDHNHPLYLRESNTPGVEFIDIKPTGQENYGLWSRAMRTTLLVKNKLGFLEGTWVKSSFKDELANQWDICNVAVLSWIEKTVAVEFQPSIIYASNASNVWGEFKERFDKSNLTQTFRLWKMIGSLTQGTDSVTVYYSKMKDLWDEMDLLVVGSGCDCEETRPFIEQFRNLKLLQFLVGLNESYDHVTSQVLLKTPILTVNQAYALVI</sequence>
<evidence type="ECO:0000313" key="1">
    <source>
        <dbReference type="Proteomes" id="UP000790787"/>
    </source>
</evidence>
<organism evidence="1 2">
    <name type="scientific">Nicotiana tabacum</name>
    <name type="common">Common tobacco</name>
    <dbReference type="NCBI Taxonomy" id="4097"/>
    <lineage>
        <taxon>Eukaryota</taxon>
        <taxon>Viridiplantae</taxon>
        <taxon>Streptophyta</taxon>
        <taxon>Embryophyta</taxon>
        <taxon>Tracheophyta</taxon>
        <taxon>Spermatophyta</taxon>
        <taxon>Magnoliopsida</taxon>
        <taxon>eudicotyledons</taxon>
        <taxon>Gunneridae</taxon>
        <taxon>Pentapetalae</taxon>
        <taxon>asterids</taxon>
        <taxon>lamiids</taxon>
        <taxon>Solanales</taxon>
        <taxon>Solanaceae</taxon>
        <taxon>Nicotianoideae</taxon>
        <taxon>Nicotianeae</taxon>
        <taxon>Nicotiana</taxon>
    </lineage>
</organism>
<accession>A0AC58RTA6</accession>
<reference evidence="2" key="2">
    <citation type="submission" date="2025-08" db="UniProtKB">
        <authorList>
            <consortium name="RefSeq"/>
        </authorList>
    </citation>
    <scope>IDENTIFICATION</scope>
    <source>
        <tissue evidence="2">Leaf</tissue>
    </source>
</reference>
<evidence type="ECO:0000313" key="2">
    <source>
        <dbReference type="RefSeq" id="XP_075075958.1"/>
    </source>
</evidence>
<keyword evidence="1" id="KW-1185">Reference proteome</keyword>
<gene>
    <name evidence="2" type="primary">LOC142162854</name>
</gene>
<reference evidence="1" key="1">
    <citation type="journal article" date="2014" name="Nat. Commun.">
        <title>The tobacco genome sequence and its comparison with those of tomato and potato.</title>
        <authorList>
            <person name="Sierro N."/>
            <person name="Battey J.N."/>
            <person name="Ouadi S."/>
            <person name="Bakaher N."/>
            <person name="Bovet L."/>
            <person name="Willig A."/>
            <person name="Goepfert S."/>
            <person name="Peitsch M.C."/>
            <person name="Ivanov N.V."/>
        </authorList>
    </citation>
    <scope>NUCLEOTIDE SEQUENCE [LARGE SCALE GENOMIC DNA]</scope>
</reference>
<dbReference type="RefSeq" id="XP_075075958.1">
    <property type="nucleotide sequence ID" value="XM_075219857.1"/>
</dbReference>